<accession>A0A6J4TFW4</accession>
<feature type="domain" description="YCII-related" evidence="2">
    <location>
        <begin position="1"/>
        <end position="115"/>
    </location>
</feature>
<comment type="similarity">
    <text evidence="1">Belongs to the YciI family.</text>
</comment>
<proteinExistence type="inferred from homology"/>
<dbReference type="SUPFAM" id="SSF54909">
    <property type="entry name" value="Dimeric alpha+beta barrel"/>
    <property type="match status" value="1"/>
</dbReference>
<evidence type="ECO:0000259" key="2">
    <source>
        <dbReference type="Pfam" id="PF03795"/>
    </source>
</evidence>
<evidence type="ECO:0000256" key="1">
    <source>
        <dbReference type="ARBA" id="ARBA00007689"/>
    </source>
</evidence>
<organism evidence="3">
    <name type="scientific">uncultured Solirubrobacteraceae bacterium</name>
    <dbReference type="NCBI Taxonomy" id="1162706"/>
    <lineage>
        <taxon>Bacteria</taxon>
        <taxon>Bacillati</taxon>
        <taxon>Actinomycetota</taxon>
        <taxon>Thermoleophilia</taxon>
        <taxon>Solirubrobacterales</taxon>
        <taxon>Solirubrobacteraceae</taxon>
        <taxon>environmental samples</taxon>
    </lineage>
</organism>
<evidence type="ECO:0000313" key="3">
    <source>
        <dbReference type="EMBL" id="CAA9522164.1"/>
    </source>
</evidence>
<dbReference type="PANTHER" id="PTHR35174">
    <property type="entry name" value="BLL7171 PROTEIN-RELATED"/>
    <property type="match status" value="1"/>
</dbReference>
<dbReference type="EMBL" id="CADCVR010000105">
    <property type="protein sequence ID" value="CAA9522164.1"/>
    <property type="molecule type" value="Genomic_DNA"/>
</dbReference>
<sequence length="116" mass="12455">MQYMLLIYGDPSAAPDFDSADREAKLAAWNTYTQAMLDADVHRGEAALQPTPTATTVRGRDGETLTLDGPFAETKEVLGGFYLLDVPDLDAALEWAGKAPNAGYGSVEVRPVMTFG</sequence>
<dbReference type="AlphaFoldDB" id="A0A6J4TFW4"/>
<name>A0A6J4TFW4_9ACTN</name>
<dbReference type="Gene3D" id="3.30.70.1060">
    <property type="entry name" value="Dimeric alpha+beta barrel"/>
    <property type="match status" value="1"/>
</dbReference>
<gene>
    <name evidence="3" type="ORF">AVDCRST_MAG53-3388</name>
</gene>
<reference evidence="3" key="1">
    <citation type="submission" date="2020-02" db="EMBL/GenBank/DDBJ databases">
        <authorList>
            <person name="Meier V. D."/>
        </authorList>
    </citation>
    <scope>NUCLEOTIDE SEQUENCE</scope>
    <source>
        <strain evidence="3">AVDCRST_MAG53</strain>
    </source>
</reference>
<dbReference type="InterPro" id="IPR011008">
    <property type="entry name" value="Dimeric_a/b-barrel"/>
</dbReference>
<protein>
    <submittedName>
        <fullName evidence="3">PhnB protein</fullName>
    </submittedName>
</protein>
<dbReference type="Pfam" id="PF03795">
    <property type="entry name" value="YCII"/>
    <property type="match status" value="1"/>
</dbReference>
<dbReference type="InterPro" id="IPR005545">
    <property type="entry name" value="YCII"/>
</dbReference>
<dbReference type="PANTHER" id="PTHR35174:SF3">
    <property type="entry name" value="BLL7171 PROTEIN"/>
    <property type="match status" value="1"/>
</dbReference>